<dbReference type="EMBL" id="KQ414669">
    <property type="protein sequence ID" value="KOC64510.1"/>
    <property type="molecule type" value="Genomic_DNA"/>
</dbReference>
<dbReference type="PROSITE" id="PS50077">
    <property type="entry name" value="HEAT_REPEAT"/>
    <property type="match status" value="1"/>
</dbReference>
<dbReference type="GO" id="GO:0032367">
    <property type="term" value="P:intracellular cholesterol transport"/>
    <property type="evidence" value="ECO:0007669"/>
    <property type="project" value="InterPro"/>
</dbReference>
<dbReference type="PANTHER" id="PTHR32059">
    <property type="entry name" value="RAB11-BINDING PROTEIN RELCH"/>
    <property type="match status" value="1"/>
</dbReference>
<dbReference type="GO" id="GO:0055037">
    <property type="term" value="C:recycling endosome"/>
    <property type="evidence" value="ECO:0007669"/>
    <property type="project" value="TreeGrafter"/>
</dbReference>
<evidence type="ECO:0000313" key="5">
    <source>
        <dbReference type="EMBL" id="KOC64510.1"/>
    </source>
</evidence>
<feature type="compositionally biased region" description="Polar residues" evidence="4">
    <location>
        <begin position="286"/>
        <end position="308"/>
    </location>
</feature>
<dbReference type="InterPro" id="IPR016024">
    <property type="entry name" value="ARM-type_fold"/>
</dbReference>
<accession>A0A0L7R0Y0</accession>
<dbReference type="InterPro" id="IPR040362">
    <property type="entry name" value="RELCH"/>
</dbReference>
<dbReference type="InterPro" id="IPR006594">
    <property type="entry name" value="LisH"/>
</dbReference>
<dbReference type="SUPFAM" id="SSF48371">
    <property type="entry name" value="ARM repeat"/>
    <property type="match status" value="1"/>
</dbReference>
<feature type="region of interest" description="Disordered" evidence="4">
    <location>
        <begin position="286"/>
        <end position="309"/>
    </location>
</feature>
<feature type="repeat" description="HEAT" evidence="2">
    <location>
        <begin position="897"/>
        <end position="935"/>
    </location>
</feature>
<sequence length="1112" mass="124242">MAGAVQEVRDPLSTDSKGSATVKTSLSYEEIANKLLNEKLLLTALELHAELCEAGKELPILREFFSNPNHFEIQNIKPEPYTPMPRSSSQATLDSLDMTRYSEDGAGVDERVAILEFELRKARESISALRANLTVVTESEGTTPNKCSDKHLASKPPIKPHEQRAVNFLVNEYLLARSYKLTSITFSDENENQDFEDWQDVGLNIPKPAELLQIYREYMRANGYDKSPSVSVGVQTDFCEVESEIEKNEFKEMVKKVEELRQQTVLLEQEKLDLQQIIATTNENLSQNPIKQGSSGTIQTINSNSTTPDKFELLETPARDTSNVTQEPEEDDSVSAVVSLGETDPGDKEWTRIQLPRVDVSEGISILPNPPSRHLPLKFKMEVITHCLVNVPNSVISSAEEVFKNGVTRDTLVQILAQTLPRIVPNVILNKREEVIPLILSAIRLHNDSGEREKLLQLLFSLKKRPQEDERQLILAGFIAMAKLEDEPIEGEEILTICWEQSQHKYPEKRLLAIECCSVLAPYMSVEIRNSLMLSMLQQMLLEDKDPAVRASVIRSLALLIALMDDPDKYFQCEELALTALYDTSPTAVEVASSILLPILAQWALSLKRLQTHLLPRIISKVKSHLKSGHSQHSPNKDHIDEGRIVSSIGVLQYLLPHMVICIVDTDAVRTYVEHGMSSDLPEVFLHLCHSNIVNPKVFYDGDVDVATLLNTFFTNTWENDSWPELEWFTNRLVVDVLEMVKSVETAQENILNALLTYVHSLCLGFGRYITQTRIQPIFVSEVTELEQQLTTLSTDKKNMSLTLIPTYLIILSTLNGTEVSKSLKQFLVALSMSGTSITSLQIAIIMLCTQEHMQEYVLSGLWDGVVHQRPIVRCATATLFSCVIAHVSDRLASTKVVPAIVTLVSDPDITVRSAAIPSLGRLITECKVREMRDKARLTLETIAKEPQGVPPTLALPLVSTLAFIAPNCPQNYIEDVIATQLMGITSSTLQQGRKIDLVSALVEAYSVLVYCPLSNQCVSGVLLPGLKCLEQLVNQYLPQQKEAVRSLLREAESRQDLSKPMERSLSMSSGLSLSMATVNVGQGVEDMKQRVSKIFQQKTSSPSMSSIFRKK</sequence>
<gene>
    <name evidence="5" type="ORF">WH47_01094</name>
</gene>
<evidence type="ECO:0000256" key="3">
    <source>
        <dbReference type="SAM" id="Coils"/>
    </source>
</evidence>
<dbReference type="AlphaFoldDB" id="A0A0L7R0Y0"/>
<dbReference type="InterPro" id="IPR000357">
    <property type="entry name" value="HEAT"/>
</dbReference>
<dbReference type="Gene3D" id="1.25.10.10">
    <property type="entry name" value="Leucine-rich Repeat Variant"/>
    <property type="match status" value="2"/>
</dbReference>
<dbReference type="STRING" id="597456.A0A0L7R0Y0"/>
<dbReference type="PROSITE" id="PS50896">
    <property type="entry name" value="LISH"/>
    <property type="match status" value="1"/>
</dbReference>
<keyword evidence="6" id="KW-1185">Reference proteome</keyword>
<feature type="coiled-coil region" evidence="3">
    <location>
        <begin position="243"/>
        <end position="277"/>
    </location>
</feature>
<evidence type="ECO:0000256" key="1">
    <source>
        <dbReference type="ARBA" id="ARBA00022737"/>
    </source>
</evidence>
<keyword evidence="1" id="KW-0677">Repeat</keyword>
<feature type="region of interest" description="Disordered" evidence="4">
    <location>
        <begin position="1"/>
        <end position="20"/>
    </location>
</feature>
<keyword evidence="3" id="KW-0175">Coiled coil</keyword>
<dbReference type="Pfam" id="PF02985">
    <property type="entry name" value="HEAT"/>
    <property type="match status" value="1"/>
</dbReference>
<dbReference type="GO" id="GO:0005802">
    <property type="term" value="C:trans-Golgi network"/>
    <property type="evidence" value="ECO:0007669"/>
    <property type="project" value="InterPro"/>
</dbReference>
<dbReference type="InterPro" id="IPR011989">
    <property type="entry name" value="ARM-like"/>
</dbReference>
<evidence type="ECO:0000256" key="4">
    <source>
        <dbReference type="SAM" id="MobiDB-lite"/>
    </source>
</evidence>
<organism evidence="5 6">
    <name type="scientific">Habropoda laboriosa</name>
    <dbReference type="NCBI Taxonomy" id="597456"/>
    <lineage>
        <taxon>Eukaryota</taxon>
        <taxon>Metazoa</taxon>
        <taxon>Ecdysozoa</taxon>
        <taxon>Arthropoda</taxon>
        <taxon>Hexapoda</taxon>
        <taxon>Insecta</taxon>
        <taxon>Pterygota</taxon>
        <taxon>Neoptera</taxon>
        <taxon>Endopterygota</taxon>
        <taxon>Hymenoptera</taxon>
        <taxon>Apocrita</taxon>
        <taxon>Aculeata</taxon>
        <taxon>Apoidea</taxon>
        <taxon>Anthophila</taxon>
        <taxon>Apidae</taxon>
        <taxon>Habropoda</taxon>
    </lineage>
</organism>
<evidence type="ECO:0000313" key="6">
    <source>
        <dbReference type="Proteomes" id="UP000053825"/>
    </source>
</evidence>
<name>A0A0L7R0Y0_9HYME</name>
<dbReference type="PANTHER" id="PTHR32059:SF0">
    <property type="entry name" value="RAB11-BINDING PROTEIN RELCH"/>
    <property type="match status" value="1"/>
</dbReference>
<protein>
    <submittedName>
        <fullName evidence="5">LisH domain and HEAT repeat-containing protein KIAA1468</fullName>
    </submittedName>
</protein>
<evidence type="ECO:0000256" key="2">
    <source>
        <dbReference type="PROSITE-ProRule" id="PRU00103"/>
    </source>
</evidence>
<reference evidence="5 6" key="1">
    <citation type="submission" date="2015-07" db="EMBL/GenBank/DDBJ databases">
        <title>The genome of Habropoda laboriosa.</title>
        <authorList>
            <person name="Pan H."/>
            <person name="Kapheim K."/>
        </authorList>
    </citation>
    <scope>NUCLEOTIDE SEQUENCE [LARGE SCALE GENOMIC DNA]</scope>
    <source>
        <strain evidence="5">0110345459</strain>
    </source>
</reference>
<dbReference type="InterPro" id="IPR021133">
    <property type="entry name" value="HEAT_type_2"/>
</dbReference>
<dbReference type="Proteomes" id="UP000053825">
    <property type="component" value="Unassembled WGS sequence"/>
</dbReference>
<proteinExistence type="predicted"/>
<dbReference type="OrthoDB" id="1695393at2759"/>